<dbReference type="Pfam" id="PF20091">
    <property type="entry name" value="Abhydrolase_10"/>
    <property type="match status" value="1"/>
</dbReference>
<protein>
    <recommendedName>
        <fullName evidence="2">Alpha/beta hydrolase domain-containing protein</fullName>
    </recommendedName>
</protein>
<feature type="domain" description="Alpha/beta hydrolase" evidence="2">
    <location>
        <begin position="205"/>
        <end position="653"/>
    </location>
</feature>
<evidence type="ECO:0000259" key="2">
    <source>
        <dbReference type="Pfam" id="PF20091"/>
    </source>
</evidence>
<dbReference type="InterPro" id="IPR045394">
    <property type="entry name" value="Abhydrolase_dom"/>
</dbReference>
<feature type="signal peptide" evidence="1">
    <location>
        <begin position="1"/>
        <end position="22"/>
    </location>
</feature>
<dbReference type="EMBL" id="CP038437">
    <property type="protein sequence ID" value="QEM84187.1"/>
    <property type="molecule type" value="Genomic_DNA"/>
</dbReference>
<keyword evidence="4" id="KW-1185">Reference proteome</keyword>
<name>A0A5C1NP01_9GAMM</name>
<accession>A0A5C1NP01</accession>
<sequence length="668" mass="72109">MRILAAGAMAMAGTLASQMATAKVEEFEVIDTVSPAFEGATFGNVGQYERINAIAHFAIDPDSPRGRSIVDLDQAPIDDDGLVRYSTEVIMLRPVDASRGSGVLFYDVPNRGNTLGPILMNLADNSTPPVSAADTGDGFLLKQGYTVVWSGWQTGLPDDAINLMLPQLDGVTGQSREEFIFDTPGTRDTVPLSYPVANSDPDKATLSVRLHPTEPRSTAPGLSFRYLSDSEVEITRPQGLDAGAIYEFIYPAKGAQPTGLGFTATSDLISFLRGNPGHDTETPLQGIKAAMALGISQSGRYLRDFVYQGFNADESGARVFDGVIPHIAGSRKTFTNYRFAQPGRYSRQHEDHDFPGDQFPFSYAQVTDPISGRSDSILANCTATDTCPKIMHTDTSTEFWQARAALVSTAPDGTPLALPDSVRLYYLSGLRHFAPFSENIALEQSSSEQNPDTPLCRFSQNPVSASPIMRGLLTAMKNWVTKDLTPPPSRYPSVSDNTLVDLAELNLPELPSSDFIPAYNELRLRDHGSLPPTAGPTYPVLVPQLDADGNPQGGIATPRVAVPLGTYWGWNLRNEGYAGGDLCGLAGSFIPFSQGKFAQGTSAQNTFAQGTTEGNSRTSLTKRYANQDDYARAVRDAASALTKDGYMLKEDIDLVTERALQDFQAVAP</sequence>
<evidence type="ECO:0000256" key="1">
    <source>
        <dbReference type="SAM" id="SignalP"/>
    </source>
</evidence>
<keyword evidence="1" id="KW-0732">Signal</keyword>
<dbReference type="Proteomes" id="UP000324285">
    <property type="component" value="Chromosome"/>
</dbReference>
<dbReference type="AlphaFoldDB" id="A0A5C1NP01"/>
<evidence type="ECO:0000313" key="4">
    <source>
        <dbReference type="Proteomes" id="UP000324285"/>
    </source>
</evidence>
<dbReference type="OrthoDB" id="222879at2"/>
<gene>
    <name evidence="3" type="ORF">E4T21_17325</name>
</gene>
<feature type="chain" id="PRO_5022677154" description="Alpha/beta hydrolase domain-containing protein" evidence="1">
    <location>
        <begin position="23"/>
        <end position="668"/>
    </location>
</feature>
<proteinExistence type="predicted"/>
<evidence type="ECO:0000313" key="3">
    <source>
        <dbReference type="EMBL" id="QEM84187.1"/>
    </source>
</evidence>
<dbReference type="KEGG" id="hbh:E4T21_17325"/>
<reference evidence="3" key="1">
    <citation type="submission" date="2021-02" db="EMBL/GenBank/DDBJ databases">
        <title>Strain Y2R2, a novel species of the genus Halomonas.</title>
        <authorList>
            <person name="Huang H."/>
        </authorList>
    </citation>
    <scope>NUCLEOTIDE SEQUENCE</scope>
    <source>
        <strain evidence="3">Y2R2</strain>
    </source>
</reference>
<organism evidence="3 4">
    <name type="scientific">Halomonas binhaiensis</name>
    <dbReference type="NCBI Taxonomy" id="2562282"/>
    <lineage>
        <taxon>Bacteria</taxon>
        <taxon>Pseudomonadati</taxon>
        <taxon>Pseudomonadota</taxon>
        <taxon>Gammaproteobacteria</taxon>
        <taxon>Oceanospirillales</taxon>
        <taxon>Halomonadaceae</taxon>
        <taxon>Halomonas</taxon>
    </lineage>
</organism>